<accession>A0A1W2CQP9</accession>
<name>A0A1W2CQP9_9FIRM</name>
<dbReference type="AlphaFoldDB" id="A0A1W2CQP9"/>
<reference evidence="6 7" key="1">
    <citation type="submission" date="2017-04" db="EMBL/GenBank/DDBJ databases">
        <authorList>
            <person name="Afonso C.L."/>
            <person name="Miller P.J."/>
            <person name="Scott M.A."/>
            <person name="Spackman E."/>
            <person name="Goraichik I."/>
            <person name="Dimitrov K.M."/>
            <person name="Suarez D.L."/>
            <person name="Swayne D.E."/>
        </authorList>
    </citation>
    <scope>NUCLEOTIDE SEQUENCE [LARGE SCALE GENOMIC DNA]</scope>
    <source>
        <strain evidence="6 7">DSM 12816</strain>
    </source>
</reference>
<evidence type="ECO:0000256" key="4">
    <source>
        <dbReference type="ARBA" id="ARBA00023014"/>
    </source>
</evidence>
<dbReference type="EMBL" id="FWXW01000012">
    <property type="protein sequence ID" value="SMC87560.1"/>
    <property type="molecule type" value="Genomic_DNA"/>
</dbReference>
<feature type="domain" description="4Fe-4S ferredoxin-type" evidence="5">
    <location>
        <begin position="42"/>
        <end position="71"/>
    </location>
</feature>
<organism evidence="6 7">
    <name type="scientific">Papillibacter cinnamivorans DSM 12816</name>
    <dbReference type="NCBI Taxonomy" id="1122930"/>
    <lineage>
        <taxon>Bacteria</taxon>
        <taxon>Bacillati</taxon>
        <taxon>Bacillota</taxon>
        <taxon>Clostridia</taxon>
        <taxon>Eubacteriales</taxon>
        <taxon>Oscillospiraceae</taxon>
        <taxon>Papillibacter</taxon>
    </lineage>
</organism>
<dbReference type="SUPFAM" id="SSF54862">
    <property type="entry name" value="4Fe-4S ferredoxins"/>
    <property type="match status" value="1"/>
</dbReference>
<evidence type="ECO:0000313" key="6">
    <source>
        <dbReference type="EMBL" id="SMC87560.1"/>
    </source>
</evidence>
<keyword evidence="2" id="KW-0479">Metal-binding</keyword>
<keyword evidence="3" id="KW-0408">Iron</keyword>
<dbReference type="STRING" id="1122930.SAMN02745168_0162"/>
<dbReference type="GO" id="GO:0046872">
    <property type="term" value="F:metal ion binding"/>
    <property type="evidence" value="ECO:0007669"/>
    <property type="project" value="UniProtKB-KW"/>
</dbReference>
<dbReference type="InterPro" id="IPR017900">
    <property type="entry name" value="4Fe4S_Fe_S_CS"/>
</dbReference>
<evidence type="ECO:0000256" key="3">
    <source>
        <dbReference type="ARBA" id="ARBA00023004"/>
    </source>
</evidence>
<feature type="domain" description="4Fe-4S ferredoxin-type" evidence="5">
    <location>
        <begin position="4"/>
        <end position="33"/>
    </location>
</feature>
<sequence>MSKNTVEIRSEWCKSCGLCVKACPKGVLGIDESVLNAKGYSPAAVLHPEACVGCGNCALMCPDSAIRITRD</sequence>
<gene>
    <name evidence="6" type="ORF">SAMN02745168_0162</name>
</gene>
<dbReference type="PANTHER" id="PTHR43687">
    <property type="entry name" value="ADENYLYLSULFATE REDUCTASE, BETA SUBUNIT"/>
    <property type="match status" value="1"/>
</dbReference>
<keyword evidence="7" id="KW-1185">Reference proteome</keyword>
<protein>
    <submittedName>
        <fullName evidence="6">2-oxoglutarate ferredoxin oxidoreductase subunit delta</fullName>
    </submittedName>
</protein>
<dbReference type="PROSITE" id="PS51379">
    <property type="entry name" value="4FE4S_FER_2"/>
    <property type="match status" value="2"/>
</dbReference>
<keyword evidence="1" id="KW-0004">4Fe-4S</keyword>
<proteinExistence type="predicted"/>
<evidence type="ECO:0000259" key="5">
    <source>
        <dbReference type="PROSITE" id="PS51379"/>
    </source>
</evidence>
<dbReference type="GO" id="GO:0051539">
    <property type="term" value="F:4 iron, 4 sulfur cluster binding"/>
    <property type="evidence" value="ECO:0007669"/>
    <property type="project" value="UniProtKB-KW"/>
</dbReference>
<dbReference type="Gene3D" id="3.30.70.20">
    <property type="match status" value="1"/>
</dbReference>
<dbReference type="PROSITE" id="PS00198">
    <property type="entry name" value="4FE4S_FER_1"/>
    <property type="match status" value="1"/>
</dbReference>
<dbReference type="RefSeq" id="WP_084235582.1">
    <property type="nucleotide sequence ID" value="NZ_FWXW01000012.1"/>
</dbReference>
<dbReference type="PANTHER" id="PTHR43687:SF4">
    <property type="entry name" value="BLR5484 PROTEIN"/>
    <property type="match status" value="1"/>
</dbReference>
<evidence type="ECO:0000313" key="7">
    <source>
        <dbReference type="Proteomes" id="UP000192790"/>
    </source>
</evidence>
<keyword evidence="4" id="KW-0411">Iron-sulfur</keyword>
<evidence type="ECO:0000256" key="1">
    <source>
        <dbReference type="ARBA" id="ARBA00022485"/>
    </source>
</evidence>
<dbReference type="OrthoDB" id="9804603at2"/>
<dbReference type="InterPro" id="IPR050572">
    <property type="entry name" value="Fe-S_Ferredoxin"/>
</dbReference>
<dbReference type="InterPro" id="IPR017896">
    <property type="entry name" value="4Fe4S_Fe-S-bd"/>
</dbReference>
<dbReference type="Pfam" id="PF12838">
    <property type="entry name" value="Fer4_7"/>
    <property type="match status" value="1"/>
</dbReference>
<dbReference type="Proteomes" id="UP000192790">
    <property type="component" value="Unassembled WGS sequence"/>
</dbReference>
<evidence type="ECO:0000256" key="2">
    <source>
        <dbReference type="ARBA" id="ARBA00022723"/>
    </source>
</evidence>